<protein>
    <recommendedName>
        <fullName evidence="4">S-adenosylmethionine sensor upstream of mTORC1</fullName>
    </recommendedName>
    <alternativeName>
        <fullName evidence="4">Probable methyltransferase BMT2 homolog</fullName>
        <ecNumber evidence="4">2.1.1.-</ecNumber>
    </alternativeName>
</protein>
<proteinExistence type="inferred from homology"/>
<gene>
    <name evidence="5" type="primary">Samtor</name>
    <name evidence="5" type="ORF">EVAR_32407_1</name>
</gene>
<keyword evidence="3 4" id="KW-0949">S-adenosyl-L-methionine</keyword>
<name>A0A4C1VK29_EUMVA</name>
<evidence type="ECO:0000313" key="6">
    <source>
        <dbReference type="Proteomes" id="UP000299102"/>
    </source>
</evidence>
<dbReference type="PANTHER" id="PTHR21008:SF0">
    <property type="entry name" value="S-ADENOSYLMETHIONINE SENSOR UPSTREAM OF MTORC1"/>
    <property type="match status" value="1"/>
</dbReference>
<keyword evidence="6" id="KW-1185">Reference proteome</keyword>
<dbReference type="OrthoDB" id="5954793at2759"/>
<dbReference type="GO" id="GO:1904262">
    <property type="term" value="P:negative regulation of TORC1 signaling"/>
    <property type="evidence" value="ECO:0007669"/>
    <property type="project" value="TreeGrafter"/>
</dbReference>
<dbReference type="AlphaFoldDB" id="A0A4C1VK29"/>
<dbReference type="GO" id="GO:0032259">
    <property type="term" value="P:methylation"/>
    <property type="evidence" value="ECO:0007669"/>
    <property type="project" value="UniProtKB-KW"/>
</dbReference>
<dbReference type="Proteomes" id="UP000299102">
    <property type="component" value="Unassembled WGS sequence"/>
</dbReference>
<dbReference type="STRING" id="151549.A0A4C1VK29"/>
<comment type="function">
    <text evidence="4">S-adenosyl-L-methionine-binding protein that acts as an inhibitor of mTORC1 signaling. Acts as a sensor of S-adenosyl-L-methionine to signal methionine sufficiency to mTORC1. Probably also acts as a S-adenosyl-L-methionine-dependent methyltransferase.</text>
</comment>
<dbReference type="EC" id="2.1.1.-" evidence="4"/>
<evidence type="ECO:0000256" key="4">
    <source>
        <dbReference type="HAMAP-Rule" id="MF_03044"/>
    </source>
</evidence>
<comment type="caution">
    <text evidence="5">The sequence shown here is derived from an EMBL/GenBank/DDBJ whole genome shotgun (WGS) entry which is preliminary data.</text>
</comment>
<dbReference type="EMBL" id="BGZK01000355">
    <property type="protein sequence ID" value="GBP38891.1"/>
    <property type="molecule type" value="Genomic_DNA"/>
</dbReference>
<keyword evidence="1 4" id="KW-0489">Methyltransferase</keyword>
<dbReference type="GO" id="GO:0008168">
    <property type="term" value="F:methyltransferase activity"/>
    <property type="evidence" value="ECO:0007669"/>
    <property type="project" value="UniProtKB-UniRule"/>
</dbReference>
<reference evidence="5 6" key="1">
    <citation type="journal article" date="2019" name="Commun. Biol.">
        <title>The bagworm genome reveals a unique fibroin gene that provides high tensile strength.</title>
        <authorList>
            <person name="Kono N."/>
            <person name="Nakamura H."/>
            <person name="Ohtoshi R."/>
            <person name="Tomita M."/>
            <person name="Numata K."/>
            <person name="Arakawa K."/>
        </authorList>
    </citation>
    <scope>NUCLEOTIDE SEQUENCE [LARGE SCALE GENOMIC DNA]</scope>
</reference>
<evidence type="ECO:0000256" key="1">
    <source>
        <dbReference type="ARBA" id="ARBA00022603"/>
    </source>
</evidence>
<dbReference type="PANTHER" id="PTHR21008">
    <property type="entry name" value="S-ADENOSYLMETHIONINE SENSOR UPSTREAM OF MTORC1-RELATED"/>
    <property type="match status" value="1"/>
</dbReference>
<comment type="similarity">
    <text evidence="4">Belongs to the BMT2 family.</text>
</comment>
<evidence type="ECO:0000313" key="5">
    <source>
        <dbReference type="EMBL" id="GBP38891.1"/>
    </source>
</evidence>
<dbReference type="InterPro" id="IPR021867">
    <property type="entry name" value="Bmt2/SAMTOR"/>
</dbReference>
<feature type="binding site" evidence="4">
    <location>
        <position position="122"/>
    </location>
    <ligand>
        <name>S-adenosyl-L-methionine</name>
        <dbReference type="ChEBI" id="CHEBI:59789"/>
    </ligand>
</feature>
<dbReference type="Gene3D" id="3.40.50.150">
    <property type="entry name" value="Vaccinia Virus protein VP39"/>
    <property type="match status" value="1"/>
</dbReference>
<accession>A0A4C1VK29</accession>
<dbReference type="InterPro" id="IPR029063">
    <property type="entry name" value="SAM-dependent_MTases_sf"/>
</dbReference>
<dbReference type="HAMAP" id="MF_03044">
    <property type="entry name" value="BMT2"/>
    <property type="match status" value="1"/>
</dbReference>
<keyword evidence="2 4" id="KW-0808">Transferase</keyword>
<feature type="binding site" evidence="4">
    <location>
        <position position="140"/>
    </location>
    <ligand>
        <name>S-adenosyl-L-methionine</name>
        <dbReference type="ChEBI" id="CHEBI:59789"/>
    </ligand>
</feature>
<dbReference type="SUPFAM" id="SSF53335">
    <property type="entry name" value="S-adenosyl-L-methionine-dependent methyltransferases"/>
    <property type="match status" value="1"/>
</dbReference>
<evidence type="ECO:0000256" key="3">
    <source>
        <dbReference type="ARBA" id="ARBA00022691"/>
    </source>
</evidence>
<sequence>MASEQHKELAQFLKNVHTSLRQLSSKIGSESAWTIHCENVDLLQKYAQKMQELATVHWEGNKNKRLITSRIKWAVDFCCEYFVNKSYVYYRNKELNIANKIGRDTCIDHNIFFHPIRLLDVGSCYNPFSTCEFFEVTAIDLCPANDTVLQCDFLSVQIDKETLIENAKVKTLEEKSFDVIAFCFVLEYLPTSNQRIAACDKAYKLLKSEGIMIICTPDSKHIGANAKLMKCWRYTLACMGFSRIKYEKFDHMHCMSFRKSIHKDIAIRWATLHKEPYMDNSLHIPQDFQTEECNFTSVPETCMVELLDFSELPFSDSLFNETI</sequence>
<dbReference type="Pfam" id="PF11968">
    <property type="entry name" value="Bmt2"/>
    <property type="match status" value="1"/>
</dbReference>
<evidence type="ECO:0000256" key="2">
    <source>
        <dbReference type="ARBA" id="ARBA00022679"/>
    </source>
</evidence>
<organism evidence="5 6">
    <name type="scientific">Eumeta variegata</name>
    <name type="common">Bagworm moth</name>
    <name type="synonym">Eumeta japonica</name>
    <dbReference type="NCBI Taxonomy" id="151549"/>
    <lineage>
        <taxon>Eukaryota</taxon>
        <taxon>Metazoa</taxon>
        <taxon>Ecdysozoa</taxon>
        <taxon>Arthropoda</taxon>
        <taxon>Hexapoda</taxon>
        <taxon>Insecta</taxon>
        <taxon>Pterygota</taxon>
        <taxon>Neoptera</taxon>
        <taxon>Endopterygota</taxon>
        <taxon>Lepidoptera</taxon>
        <taxon>Glossata</taxon>
        <taxon>Ditrysia</taxon>
        <taxon>Tineoidea</taxon>
        <taxon>Psychidae</taxon>
        <taxon>Oiketicinae</taxon>
        <taxon>Eumeta</taxon>
    </lineage>
</organism>